<evidence type="ECO:0000313" key="2">
    <source>
        <dbReference type="EMBL" id="KFN03993.1"/>
    </source>
</evidence>
<dbReference type="EMBL" id="JMQC01000008">
    <property type="protein sequence ID" value="KFN03993.1"/>
    <property type="molecule type" value="Genomic_DNA"/>
</dbReference>
<dbReference type="EMBL" id="QVOD01000016">
    <property type="protein sequence ID" value="RFT66243.1"/>
    <property type="molecule type" value="Genomic_DNA"/>
</dbReference>
<keyword evidence="1" id="KW-1133">Transmembrane helix</keyword>
<dbReference type="InterPro" id="IPR058724">
    <property type="entry name" value="YhzF"/>
</dbReference>
<keyword evidence="5" id="KW-1185">Reference proteome</keyword>
<evidence type="ECO:0000313" key="3">
    <source>
        <dbReference type="EMBL" id="RFT66243.1"/>
    </source>
</evidence>
<organism evidence="2 4">
    <name type="scientific">Bacillus clarus</name>
    <dbReference type="NCBI Taxonomy" id="2338372"/>
    <lineage>
        <taxon>Bacteria</taxon>
        <taxon>Bacillati</taxon>
        <taxon>Bacillota</taxon>
        <taxon>Bacilli</taxon>
        <taxon>Bacillales</taxon>
        <taxon>Bacillaceae</taxon>
        <taxon>Bacillus</taxon>
        <taxon>Bacillus cereus group</taxon>
    </lineage>
</organism>
<dbReference type="AlphaFoldDB" id="A0A090Z0W1"/>
<evidence type="ECO:0000256" key="1">
    <source>
        <dbReference type="SAM" id="Phobius"/>
    </source>
</evidence>
<dbReference type="PATRIC" id="fig|1405.8.peg.3643"/>
<dbReference type="RefSeq" id="WP_042982334.1">
    <property type="nucleotide sequence ID" value="NZ_JMQC01000008.1"/>
</dbReference>
<protein>
    <submittedName>
        <fullName evidence="2">Putative membrane protein</fullName>
    </submittedName>
</protein>
<proteinExistence type="predicted"/>
<reference evidence="2 4" key="1">
    <citation type="submission" date="2014-04" db="EMBL/GenBank/DDBJ databases">
        <authorList>
            <person name="Bishop-Lilly K.A."/>
            <person name="Broomall S.M."/>
            <person name="Chain P.S."/>
            <person name="Chertkov O."/>
            <person name="Coyne S.R."/>
            <person name="Daligault H.E."/>
            <person name="Davenport K.W."/>
            <person name="Erkkila T."/>
            <person name="Frey K.G."/>
            <person name="Gibbons H.S."/>
            <person name="Gu W."/>
            <person name="Jaissle J."/>
            <person name="Johnson S.L."/>
            <person name="Koroleva G.I."/>
            <person name="Ladner J.T."/>
            <person name="Lo C.-C."/>
            <person name="Minogue T.D."/>
            <person name="Munk C."/>
            <person name="Palacios G.F."/>
            <person name="Redden C.L."/>
            <person name="Rosenzweig C.N."/>
            <person name="Scholz M.B."/>
            <person name="Teshima H."/>
            <person name="Xu Y."/>
        </authorList>
    </citation>
    <scope>NUCLEOTIDE SEQUENCE [LARGE SCALE GENOMIC DNA]</scope>
    <source>
        <strain evidence="2 4">BHP</strain>
    </source>
</reference>
<dbReference type="Pfam" id="PF26302">
    <property type="entry name" value="YhzF"/>
    <property type="match status" value="1"/>
</dbReference>
<gene>
    <name evidence="3" type="ORF">D0U04_14750</name>
    <name evidence="2" type="ORF">DJ93_3540</name>
</gene>
<name>A0A090Z0W1_9BACI</name>
<reference evidence="3 5" key="2">
    <citation type="submission" date="2018-08" db="EMBL/GenBank/DDBJ databases">
        <title>Bacillus clarus sp. nov. strain PS00077A.</title>
        <authorList>
            <person name="Mendez Acevedo M."/>
            <person name="Carroll L."/>
            <person name="Mukherjee M."/>
            <person name="Wiedmann M."/>
            <person name="Kovac J."/>
        </authorList>
    </citation>
    <scope>NUCLEOTIDE SEQUENCE [LARGE SCALE GENOMIC DNA]</scope>
    <source>
        <strain evidence="3 5">PS00077A</strain>
    </source>
</reference>
<keyword evidence="1" id="KW-0812">Transmembrane</keyword>
<comment type="caution">
    <text evidence="2">The sequence shown here is derived from an EMBL/GenBank/DDBJ whole genome shotgun (WGS) entry which is preliminary data.</text>
</comment>
<evidence type="ECO:0000313" key="5">
    <source>
        <dbReference type="Proteomes" id="UP000264294"/>
    </source>
</evidence>
<feature type="transmembrane region" description="Helical" evidence="1">
    <location>
        <begin position="43"/>
        <end position="62"/>
    </location>
</feature>
<accession>A0A090Z0W1</accession>
<keyword evidence="1" id="KW-0472">Membrane</keyword>
<sequence length="63" mass="7376">MSLLATICFIVSLFFLVRAMHLLMFVKQKRSYPPAFWVKKQAMQYISFGGIGLLCTFVFYIFL</sequence>
<dbReference type="Proteomes" id="UP000029389">
    <property type="component" value="Unassembled WGS sequence"/>
</dbReference>
<evidence type="ECO:0000313" key="4">
    <source>
        <dbReference type="Proteomes" id="UP000029389"/>
    </source>
</evidence>
<dbReference type="Proteomes" id="UP000264294">
    <property type="component" value="Unassembled WGS sequence"/>
</dbReference>